<comment type="caution">
    <text evidence="2">The sequence shown here is derived from an EMBL/GenBank/DDBJ whole genome shotgun (WGS) entry which is preliminary data.</text>
</comment>
<evidence type="ECO:0000313" key="3">
    <source>
        <dbReference type="Proteomes" id="UP000053095"/>
    </source>
</evidence>
<sequence length="80" mass="9455">MAQSHSATKPFIKFFPRTTYRPMKQDPETKKEESYIDHDEVIMFIAAMKDRVKALESSLEKQEKHTAKLQDLVDDLRQWA</sequence>
<keyword evidence="3" id="KW-1185">Reference proteome</keyword>
<protein>
    <submittedName>
        <fullName evidence="2">Uncharacterized protein</fullName>
    </submittedName>
</protein>
<dbReference type="Proteomes" id="UP000053095">
    <property type="component" value="Unassembled WGS sequence"/>
</dbReference>
<dbReference type="EMBL" id="DF933830">
    <property type="protein sequence ID" value="GAM39831.1"/>
    <property type="molecule type" value="Genomic_DNA"/>
</dbReference>
<reference evidence="3" key="1">
    <citation type="journal article" date="2015" name="Genome Announc.">
        <title>Draft genome sequence of Talaromyces cellulolyticus strain Y-94, a source of lignocellulosic biomass-degrading enzymes.</title>
        <authorList>
            <person name="Fujii T."/>
            <person name="Koike H."/>
            <person name="Sawayama S."/>
            <person name="Yano S."/>
            <person name="Inoue H."/>
        </authorList>
    </citation>
    <scope>NUCLEOTIDE SEQUENCE [LARGE SCALE GENOMIC DNA]</scope>
    <source>
        <strain evidence="3">Y-94</strain>
    </source>
</reference>
<feature type="coiled-coil region" evidence="1">
    <location>
        <begin position="45"/>
        <end position="72"/>
    </location>
</feature>
<gene>
    <name evidence="2" type="ORF">TCE0_034f11692</name>
</gene>
<keyword evidence="1" id="KW-0175">Coiled coil</keyword>
<dbReference type="AlphaFoldDB" id="A0A6V8HER4"/>
<evidence type="ECO:0000256" key="1">
    <source>
        <dbReference type="SAM" id="Coils"/>
    </source>
</evidence>
<accession>A0A6V8HER4</accession>
<organism evidence="2 3">
    <name type="scientific">Talaromyces pinophilus</name>
    <name type="common">Penicillium pinophilum</name>
    <dbReference type="NCBI Taxonomy" id="128442"/>
    <lineage>
        <taxon>Eukaryota</taxon>
        <taxon>Fungi</taxon>
        <taxon>Dikarya</taxon>
        <taxon>Ascomycota</taxon>
        <taxon>Pezizomycotina</taxon>
        <taxon>Eurotiomycetes</taxon>
        <taxon>Eurotiomycetidae</taxon>
        <taxon>Eurotiales</taxon>
        <taxon>Trichocomaceae</taxon>
        <taxon>Talaromyces</taxon>
        <taxon>Talaromyces sect. Talaromyces</taxon>
    </lineage>
</organism>
<name>A0A6V8HER4_TALPI</name>
<proteinExistence type="predicted"/>
<evidence type="ECO:0000313" key="2">
    <source>
        <dbReference type="EMBL" id="GAM39831.1"/>
    </source>
</evidence>